<dbReference type="GO" id="GO:0006805">
    <property type="term" value="P:xenobiotic metabolic process"/>
    <property type="evidence" value="ECO:0007669"/>
    <property type="project" value="TreeGrafter"/>
</dbReference>
<dbReference type="GO" id="GO:0006082">
    <property type="term" value="P:organic acid metabolic process"/>
    <property type="evidence" value="ECO:0007669"/>
    <property type="project" value="TreeGrafter"/>
</dbReference>
<evidence type="ECO:0000256" key="3">
    <source>
        <dbReference type="ARBA" id="ARBA00023004"/>
    </source>
</evidence>
<dbReference type="PANTHER" id="PTHR24300:SF301">
    <property type="entry name" value="CYP2J25 PROTEIN-RELATED"/>
    <property type="match status" value="1"/>
</dbReference>
<dbReference type="Pfam" id="PF00067">
    <property type="entry name" value="p450"/>
    <property type="match status" value="1"/>
</dbReference>
<dbReference type="Gene3D" id="1.10.630.10">
    <property type="entry name" value="Cytochrome P450"/>
    <property type="match status" value="1"/>
</dbReference>
<evidence type="ECO:0000313" key="5">
    <source>
        <dbReference type="RefSeq" id="XP_008296070.1"/>
    </source>
</evidence>
<dbReference type="AlphaFoldDB" id="A0A9Y4NF28"/>
<dbReference type="InterPro" id="IPR001128">
    <property type="entry name" value="Cyt_P450"/>
</dbReference>
<keyword evidence="4" id="KW-1185">Reference proteome</keyword>
<dbReference type="SUPFAM" id="SSF48264">
    <property type="entry name" value="Cytochrome P450"/>
    <property type="match status" value="1"/>
</dbReference>
<organism evidence="4 5">
    <name type="scientific">Stegastes partitus</name>
    <name type="common">bicolor damselfish</name>
    <dbReference type="NCBI Taxonomy" id="144197"/>
    <lineage>
        <taxon>Eukaryota</taxon>
        <taxon>Metazoa</taxon>
        <taxon>Chordata</taxon>
        <taxon>Craniata</taxon>
        <taxon>Vertebrata</taxon>
        <taxon>Euteleostomi</taxon>
        <taxon>Actinopterygii</taxon>
        <taxon>Neopterygii</taxon>
        <taxon>Teleostei</taxon>
        <taxon>Neoteleostei</taxon>
        <taxon>Acanthomorphata</taxon>
        <taxon>Ovalentaria</taxon>
        <taxon>Pomacentridae</taxon>
        <taxon>Stegastes</taxon>
    </lineage>
</organism>
<dbReference type="PANTHER" id="PTHR24300">
    <property type="entry name" value="CYTOCHROME P450 508A4-RELATED"/>
    <property type="match status" value="1"/>
</dbReference>
<gene>
    <name evidence="5" type="primary">LOC103369194</name>
</gene>
<evidence type="ECO:0000256" key="2">
    <source>
        <dbReference type="ARBA" id="ARBA00022723"/>
    </source>
</evidence>
<dbReference type="InterPro" id="IPR050182">
    <property type="entry name" value="Cytochrome_P450_fam2"/>
</dbReference>
<dbReference type="Proteomes" id="UP000694891">
    <property type="component" value="Unplaced"/>
</dbReference>
<dbReference type="GO" id="GO:0005737">
    <property type="term" value="C:cytoplasm"/>
    <property type="evidence" value="ECO:0007669"/>
    <property type="project" value="TreeGrafter"/>
</dbReference>
<protein>
    <submittedName>
        <fullName evidence="5">Cytochrome P450 2J1-like</fullName>
    </submittedName>
</protein>
<dbReference type="GeneID" id="103369194"/>
<evidence type="ECO:0000256" key="1">
    <source>
        <dbReference type="ARBA" id="ARBA00010617"/>
    </source>
</evidence>
<evidence type="ECO:0000313" key="4">
    <source>
        <dbReference type="Proteomes" id="UP000694891"/>
    </source>
</evidence>
<reference evidence="5" key="1">
    <citation type="submission" date="2025-08" db="UniProtKB">
        <authorList>
            <consortium name="RefSeq"/>
        </authorList>
    </citation>
    <scope>IDENTIFICATION</scope>
</reference>
<proteinExistence type="inferred from homology"/>
<dbReference type="GO" id="GO:0005506">
    <property type="term" value="F:iron ion binding"/>
    <property type="evidence" value="ECO:0007669"/>
    <property type="project" value="InterPro"/>
</dbReference>
<comment type="similarity">
    <text evidence="1">Belongs to the cytochrome P450 family.</text>
</comment>
<dbReference type="GO" id="GO:0020037">
    <property type="term" value="F:heme binding"/>
    <property type="evidence" value="ECO:0007669"/>
    <property type="project" value="InterPro"/>
</dbReference>
<accession>A0A9Y4NF28</accession>
<keyword evidence="3" id="KW-0408">Iron</keyword>
<keyword evidence="2" id="KW-0479">Metal-binding</keyword>
<sequence>MVGTKGIVIANGNPWKQQRRFALHTLRNFGVGKKTLELFIQEECRYLTEAFADHQGKPFNTQSLTNSAVANIICCLVFGHRFEYTDEQYESILQKFNDIVYLQGSVWSQIYNVAPWLMKRLPGPHQRMFTLVQNLIDFIQIKIKEHKETLDPSSPRDYIDSFLIEMGEKEDEEAGFDLNNFSTFNESRCSTLTFEVNQTFVVTRNKQLK</sequence>
<dbReference type="RefSeq" id="XP_008296070.1">
    <property type="nucleotide sequence ID" value="XM_008297848.1"/>
</dbReference>
<dbReference type="InterPro" id="IPR036396">
    <property type="entry name" value="Cyt_P450_sf"/>
</dbReference>
<name>A0A9Y4NF28_9TELE</name>
<dbReference type="GO" id="GO:0016712">
    <property type="term" value="F:oxidoreductase activity, acting on paired donors, with incorporation or reduction of molecular oxygen, reduced flavin or flavoprotein as one donor, and incorporation of one atom of oxygen"/>
    <property type="evidence" value="ECO:0007669"/>
    <property type="project" value="TreeGrafter"/>
</dbReference>